<comment type="subcellular location">
    <subcellularLocation>
        <location evidence="1">Cell outer membrane</location>
    </subcellularLocation>
</comment>
<feature type="signal peptide" evidence="6">
    <location>
        <begin position="1"/>
        <end position="23"/>
    </location>
</feature>
<reference evidence="8 9" key="1">
    <citation type="submission" date="2019-09" db="EMBL/GenBank/DDBJ databases">
        <title>Prosopis cineraria nodule microbiome.</title>
        <authorList>
            <person name="Chaluvadi S.R."/>
            <person name="Ali R."/>
            <person name="Wang X."/>
        </authorList>
    </citation>
    <scope>NUCLEOTIDE SEQUENCE [LARGE SCALE GENOMIC DNA]</scope>
    <source>
        <strain evidence="8 9">BG1</strain>
    </source>
</reference>
<sequence>MFEQFKLGGLKLALAASALTALAACGTVSDVDSAGHTQQPVFPAMDDASLPEGSYVNLENLGKMRPGMTKHQVQDLLGHPQFSEGMFGVREWDYIFKFRQAEGQPDKVCQYKVLYDKDHIAQSFYFLPADCQQAAPAPVPAPSPAPQPRARTLNLEADASFAFGSAVLRPEGKAKLDELAEGLKSAEVTSVEIVGYTDRIGSVQNNIRLSQARANAVRSYLMQHGISGALISAEGRGPAQPLVNCPGASTPEVIACLAPNRRTSVAVQAN</sequence>
<dbReference type="PROSITE" id="PS51257">
    <property type="entry name" value="PROKAR_LIPOPROTEIN"/>
    <property type="match status" value="1"/>
</dbReference>
<dbReference type="CDD" id="cd07185">
    <property type="entry name" value="OmpA_C-like"/>
    <property type="match status" value="1"/>
</dbReference>
<dbReference type="Gene3D" id="3.30.1450.10">
    <property type="match status" value="1"/>
</dbReference>
<dbReference type="SUPFAM" id="SSF103088">
    <property type="entry name" value="OmpA-like"/>
    <property type="match status" value="1"/>
</dbReference>
<dbReference type="InterPro" id="IPR036737">
    <property type="entry name" value="OmpA-like_sf"/>
</dbReference>
<dbReference type="PANTHER" id="PTHR30329:SF21">
    <property type="entry name" value="LIPOPROTEIN YIAD-RELATED"/>
    <property type="match status" value="1"/>
</dbReference>
<evidence type="ECO:0000313" key="9">
    <source>
        <dbReference type="Proteomes" id="UP000326659"/>
    </source>
</evidence>
<dbReference type="GO" id="GO:0009279">
    <property type="term" value="C:cell outer membrane"/>
    <property type="evidence" value="ECO:0007669"/>
    <property type="project" value="UniProtKB-SubCell"/>
</dbReference>
<evidence type="ECO:0000256" key="4">
    <source>
        <dbReference type="ARBA" id="ARBA00023237"/>
    </source>
</evidence>
<dbReference type="OrthoDB" id="1149075at2"/>
<evidence type="ECO:0000256" key="3">
    <source>
        <dbReference type="ARBA" id="ARBA00023136"/>
    </source>
</evidence>
<keyword evidence="4" id="KW-0998">Cell outer membrane</keyword>
<dbReference type="RefSeq" id="WP_151186903.1">
    <property type="nucleotide sequence ID" value="NZ_CP043626.1"/>
</dbReference>
<dbReference type="InterPro" id="IPR007450">
    <property type="entry name" value="BamE_dom"/>
</dbReference>
<organism evidence="8 9">
    <name type="scientific">Pseudomonas denitrificans</name>
    <dbReference type="NCBI Taxonomy" id="43306"/>
    <lineage>
        <taxon>Bacteria</taxon>
        <taxon>Pseudomonadati</taxon>
        <taxon>Pseudomonadota</taxon>
        <taxon>Gammaproteobacteria</taxon>
        <taxon>Pseudomonadales</taxon>
        <taxon>Pseudomonadaceae</taxon>
        <taxon>Halopseudomonas</taxon>
    </lineage>
</organism>
<dbReference type="InterPro" id="IPR006664">
    <property type="entry name" value="OMP_bac"/>
</dbReference>
<keyword evidence="9" id="KW-1185">Reference proteome</keyword>
<dbReference type="PROSITE" id="PS51123">
    <property type="entry name" value="OMPA_2"/>
    <property type="match status" value="1"/>
</dbReference>
<protein>
    <submittedName>
        <fullName evidence="8">OmpA family protein</fullName>
    </submittedName>
</protein>
<dbReference type="InterPro" id="IPR050330">
    <property type="entry name" value="Bact_OuterMem_StrucFunc"/>
</dbReference>
<dbReference type="PRINTS" id="PR01021">
    <property type="entry name" value="OMPADOMAIN"/>
</dbReference>
<dbReference type="Pfam" id="PF00691">
    <property type="entry name" value="OmpA"/>
    <property type="match status" value="1"/>
</dbReference>
<dbReference type="Pfam" id="PF04355">
    <property type="entry name" value="BamE"/>
    <property type="match status" value="1"/>
</dbReference>
<accession>A0A9X7MY10</accession>
<evidence type="ECO:0000256" key="2">
    <source>
        <dbReference type="ARBA" id="ARBA00022729"/>
    </source>
</evidence>
<dbReference type="InterPro" id="IPR006665">
    <property type="entry name" value="OmpA-like"/>
</dbReference>
<evidence type="ECO:0000259" key="7">
    <source>
        <dbReference type="PROSITE" id="PS51123"/>
    </source>
</evidence>
<dbReference type="AlphaFoldDB" id="A0A9X7MY10"/>
<feature type="chain" id="PRO_5040961688" evidence="6">
    <location>
        <begin position="24"/>
        <end position="270"/>
    </location>
</feature>
<dbReference type="InterPro" id="IPR037873">
    <property type="entry name" value="BamE-like"/>
</dbReference>
<evidence type="ECO:0000256" key="5">
    <source>
        <dbReference type="PROSITE-ProRule" id="PRU00473"/>
    </source>
</evidence>
<keyword evidence="3 5" id="KW-0472">Membrane</keyword>
<proteinExistence type="predicted"/>
<dbReference type="KEGG" id="pden:F1C79_07095"/>
<dbReference type="PANTHER" id="PTHR30329">
    <property type="entry name" value="STATOR ELEMENT OF FLAGELLAR MOTOR COMPLEX"/>
    <property type="match status" value="1"/>
</dbReference>
<dbReference type="Gene3D" id="3.30.1330.60">
    <property type="entry name" value="OmpA-like domain"/>
    <property type="match status" value="1"/>
</dbReference>
<evidence type="ECO:0000313" key="8">
    <source>
        <dbReference type="EMBL" id="QEY71414.1"/>
    </source>
</evidence>
<dbReference type="Proteomes" id="UP000326659">
    <property type="component" value="Chromosome"/>
</dbReference>
<keyword evidence="2 6" id="KW-0732">Signal</keyword>
<name>A0A9X7MY10_PSEDE</name>
<dbReference type="EMBL" id="CP043626">
    <property type="protein sequence ID" value="QEY71414.1"/>
    <property type="molecule type" value="Genomic_DNA"/>
</dbReference>
<evidence type="ECO:0000256" key="6">
    <source>
        <dbReference type="SAM" id="SignalP"/>
    </source>
</evidence>
<evidence type="ECO:0000256" key="1">
    <source>
        <dbReference type="ARBA" id="ARBA00004442"/>
    </source>
</evidence>
<feature type="domain" description="OmpA-like" evidence="7">
    <location>
        <begin position="148"/>
        <end position="270"/>
    </location>
</feature>
<gene>
    <name evidence="8" type="ORF">F1C79_07095</name>
</gene>